<organism evidence="6 7">
    <name type="scientific">Microvirga terricola</name>
    <dbReference type="NCBI Taxonomy" id="2719797"/>
    <lineage>
        <taxon>Bacteria</taxon>
        <taxon>Pseudomonadati</taxon>
        <taxon>Pseudomonadota</taxon>
        <taxon>Alphaproteobacteria</taxon>
        <taxon>Hyphomicrobiales</taxon>
        <taxon>Methylobacteriaceae</taxon>
        <taxon>Microvirga</taxon>
    </lineage>
</organism>
<evidence type="ECO:0000256" key="1">
    <source>
        <dbReference type="ARBA" id="ARBA00012928"/>
    </source>
</evidence>
<accession>A0ABX0VEJ0</accession>
<evidence type="ECO:0000256" key="2">
    <source>
        <dbReference type="ARBA" id="ARBA00022679"/>
    </source>
</evidence>
<dbReference type="PANTHER" id="PTHR11085:SF4">
    <property type="entry name" value="NAD-DEPENDENT PROTEIN DEACYLASE"/>
    <property type="match status" value="1"/>
</dbReference>
<dbReference type="Gene3D" id="3.40.50.1220">
    <property type="entry name" value="TPP-binding domain"/>
    <property type="match status" value="1"/>
</dbReference>
<evidence type="ECO:0000256" key="4">
    <source>
        <dbReference type="PROSITE-ProRule" id="PRU00236"/>
    </source>
</evidence>
<evidence type="ECO:0000259" key="5">
    <source>
        <dbReference type="PROSITE" id="PS50305"/>
    </source>
</evidence>
<dbReference type="InterPro" id="IPR029035">
    <property type="entry name" value="DHS-like_NAD/FAD-binding_dom"/>
</dbReference>
<name>A0ABX0VEJ0_9HYPH</name>
<reference evidence="6 7" key="1">
    <citation type="submission" date="2020-03" db="EMBL/GenBank/DDBJ databases">
        <title>The genome sequence of Microvirga sp. c23x22.</title>
        <authorList>
            <person name="Zhang X."/>
        </authorList>
    </citation>
    <scope>NUCLEOTIDE SEQUENCE [LARGE SCALE GENOMIC DNA]</scope>
    <source>
        <strain evidence="7">c23x22</strain>
    </source>
</reference>
<feature type="binding site" evidence="4">
    <location>
        <position position="136"/>
    </location>
    <ligand>
        <name>Zn(2+)</name>
        <dbReference type="ChEBI" id="CHEBI:29105"/>
    </ligand>
</feature>
<gene>
    <name evidence="6" type="ORF">HB375_13335</name>
</gene>
<dbReference type="SUPFAM" id="SSF52467">
    <property type="entry name" value="DHS-like NAD/FAD-binding domain"/>
    <property type="match status" value="1"/>
</dbReference>
<evidence type="ECO:0000313" key="6">
    <source>
        <dbReference type="EMBL" id="NIX77584.1"/>
    </source>
</evidence>
<protein>
    <recommendedName>
        <fullName evidence="1">protein acetyllysine N-acetyltransferase</fullName>
        <ecNumber evidence="1">2.3.1.286</ecNumber>
    </recommendedName>
</protein>
<keyword evidence="3" id="KW-0520">NAD</keyword>
<evidence type="ECO:0000313" key="7">
    <source>
        <dbReference type="Proteomes" id="UP000707352"/>
    </source>
</evidence>
<comment type="caution">
    <text evidence="6">The sequence shown here is derived from an EMBL/GenBank/DDBJ whole genome shotgun (WGS) entry which is preliminary data.</text>
</comment>
<sequence>MTDSLATSIATLQEMIQEAAIVAGFTGAGISTESGVPDFRSPGSPWMRHKPIPFDLFVRSVEARREAWRRKSIMDDLYRDARPSQGHLAIASLVASGRMPAVITQNIDGLHQASGLAEDQVIELHGNGTYAKCLACERRYDLAWVRSRFEASGDAPVCEACGGIVKSATISFGQAMPEGPMRKAQKLSLTCDLFIVVGSSLVVYPAAGFPALAKESGARLVIINREPTPLDEMADLVIHAEIGQVFSSFAHPAALLKNSSTP</sequence>
<dbReference type="InterPro" id="IPR050134">
    <property type="entry name" value="NAD-dep_sirtuin_deacylases"/>
</dbReference>
<feature type="binding site" evidence="4">
    <location>
        <position position="161"/>
    </location>
    <ligand>
        <name>Zn(2+)</name>
        <dbReference type="ChEBI" id="CHEBI:29105"/>
    </ligand>
</feature>
<dbReference type="InterPro" id="IPR003000">
    <property type="entry name" value="Sirtuin"/>
</dbReference>
<keyword evidence="4" id="KW-0479">Metal-binding</keyword>
<keyword evidence="4" id="KW-0862">Zinc</keyword>
<proteinExistence type="predicted"/>
<keyword evidence="2" id="KW-0808">Transferase</keyword>
<feature type="binding site" evidence="4">
    <location>
        <position position="158"/>
    </location>
    <ligand>
        <name>Zn(2+)</name>
        <dbReference type="ChEBI" id="CHEBI:29105"/>
    </ligand>
</feature>
<dbReference type="Gene3D" id="2.20.28.200">
    <property type="match status" value="1"/>
</dbReference>
<dbReference type="InterPro" id="IPR026590">
    <property type="entry name" value="Ssirtuin_cat_dom"/>
</dbReference>
<dbReference type="PANTHER" id="PTHR11085">
    <property type="entry name" value="NAD-DEPENDENT PROTEIN DEACYLASE SIRTUIN-5, MITOCHONDRIAL-RELATED"/>
    <property type="match status" value="1"/>
</dbReference>
<dbReference type="EMBL" id="JAATJS010000004">
    <property type="protein sequence ID" value="NIX77584.1"/>
    <property type="molecule type" value="Genomic_DNA"/>
</dbReference>
<feature type="binding site" evidence="4">
    <location>
        <position position="133"/>
    </location>
    <ligand>
        <name>Zn(2+)</name>
        <dbReference type="ChEBI" id="CHEBI:29105"/>
    </ligand>
</feature>
<dbReference type="EC" id="2.3.1.286" evidence="1"/>
<dbReference type="RefSeq" id="WP_167673482.1">
    <property type="nucleotide sequence ID" value="NZ_JAATJS010000004.1"/>
</dbReference>
<dbReference type="Proteomes" id="UP000707352">
    <property type="component" value="Unassembled WGS sequence"/>
</dbReference>
<dbReference type="CDD" id="cd01407">
    <property type="entry name" value="SIR2-fam"/>
    <property type="match status" value="1"/>
</dbReference>
<feature type="active site" description="Proton acceptor" evidence="4">
    <location>
        <position position="125"/>
    </location>
</feature>
<dbReference type="PROSITE" id="PS50305">
    <property type="entry name" value="SIRTUIN"/>
    <property type="match status" value="1"/>
</dbReference>
<keyword evidence="7" id="KW-1185">Reference proteome</keyword>
<feature type="domain" description="Deacetylase sirtuin-type" evidence="5">
    <location>
        <begin position="2"/>
        <end position="259"/>
    </location>
</feature>
<evidence type="ECO:0000256" key="3">
    <source>
        <dbReference type="ARBA" id="ARBA00023027"/>
    </source>
</evidence>
<dbReference type="Pfam" id="PF02146">
    <property type="entry name" value="SIR2"/>
    <property type="match status" value="1"/>
</dbReference>